<dbReference type="InterPro" id="IPR008928">
    <property type="entry name" value="6-hairpin_glycosidase_sf"/>
</dbReference>
<keyword evidence="4" id="KW-1133">Transmembrane helix</keyword>
<dbReference type="EMBL" id="CP095071">
    <property type="protein sequence ID" value="UOQ85180.1"/>
    <property type="molecule type" value="Genomic_DNA"/>
</dbReference>
<dbReference type="InterPro" id="IPR012341">
    <property type="entry name" value="6hp_glycosidase-like_sf"/>
</dbReference>
<evidence type="ECO:0000313" key="5">
    <source>
        <dbReference type="EMBL" id="UOQ85180.1"/>
    </source>
</evidence>
<evidence type="ECO:0000313" key="6">
    <source>
        <dbReference type="Proteomes" id="UP000831537"/>
    </source>
</evidence>
<accession>A0ABY4GLD0</accession>
<comment type="similarity">
    <text evidence="1">Belongs to the glycosyl hydrolase 8 (cellulase D) family.</text>
</comment>
<dbReference type="GO" id="GO:0016787">
    <property type="term" value="F:hydrolase activity"/>
    <property type="evidence" value="ECO:0007669"/>
    <property type="project" value="UniProtKB-KW"/>
</dbReference>
<keyword evidence="6" id="KW-1185">Reference proteome</keyword>
<evidence type="ECO:0000256" key="4">
    <source>
        <dbReference type="SAM" id="Phobius"/>
    </source>
</evidence>
<keyword evidence="4" id="KW-0812">Transmembrane</keyword>
<reference evidence="5 6" key="1">
    <citation type="submission" date="2022-04" db="EMBL/GenBank/DDBJ databases">
        <title>Gracilibacillus sp. isolated from saltern.</title>
        <authorList>
            <person name="Won M."/>
            <person name="Lee C.-M."/>
            <person name="Woen H.-Y."/>
            <person name="Kwon S.-W."/>
        </authorList>
    </citation>
    <scope>NUCLEOTIDE SEQUENCE [LARGE SCALE GENOMIC DNA]</scope>
    <source>
        <strain evidence="5 6">SSPM10-3</strain>
    </source>
</reference>
<dbReference type="Pfam" id="PF01270">
    <property type="entry name" value="Glyco_hydro_8"/>
    <property type="match status" value="1"/>
</dbReference>
<dbReference type="SUPFAM" id="SSF48208">
    <property type="entry name" value="Six-hairpin glycosidases"/>
    <property type="match status" value="1"/>
</dbReference>
<dbReference type="RefSeq" id="WP_244743883.1">
    <property type="nucleotide sequence ID" value="NZ_CP095071.1"/>
</dbReference>
<evidence type="ECO:0000256" key="2">
    <source>
        <dbReference type="ARBA" id="ARBA00022801"/>
    </source>
</evidence>
<proteinExistence type="inferred from homology"/>
<keyword evidence="2 5" id="KW-0378">Hydrolase</keyword>
<evidence type="ECO:0000256" key="3">
    <source>
        <dbReference type="ARBA" id="ARBA00023295"/>
    </source>
</evidence>
<protein>
    <submittedName>
        <fullName evidence="5">Glycosyl hydrolase family 8</fullName>
    </submittedName>
</protein>
<name>A0ABY4GLD0_9BACI</name>
<keyword evidence="4" id="KW-0472">Membrane</keyword>
<gene>
    <name evidence="5" type="ORF">MUN87_21465</name>
</gene>
<sequence>MRKFIIIAVGIGAVISMMLFLDRFQKDPMLATEAFIQRWLINDNETLATYMLDSEEADADYVQGREALSESVGLWMIYAVEKKDVALFEEAYQMFQTHFYQEDGFIPWKLTETGDAEVTTNALVDDLRIIHALYQAGDLWNHDEYKETADQIGRFLTAHNLSGNLLTDFYDRKYDQAADVITLSYIDPHALQAMFERGILNEQVYSTMMQVLSEAKLQNGFFAKSYDSTQQVYKYEKEVHMVDQALTAYYQAVNGDDTGEFLRFVKDEFMENGEIAGVYDRATKEAVVEYESPAVYGILIWYCLELDERELAEGLYERMVAFRDLKMFSRYYGGYSVEDGNTHLFDNLVPLVTEKIYK</sequence>
<dbReference type="InterPro" id="IPR002037">
    <property type="entry name" value="Glyco_hydro_8"/>
</dbReference>
<keyword evidence="3" id="KW-0326">Glycosidase</keyword>
<dbReference type="Proteomes" id="UP000831537">
    <property type="component" value="Chromosome"/>
</dbReference>
<organism evidence="5 6">
    <name type="scientific">Gracilibacillus salinarum</name>
    <dbReference type="NCBI Taxonomy" id="2932255"/>
    <lineage>
        <taxon>Bacteria</taxon>
        <taxon>Bacillati</taxon>
        <taxon>Bacillota</taxon>
        <taxon>Bacilli</taxon>
        <taxon>Bacillales</taxon>
        <taxon>Bacillaceae</taxon>
        <taxon>Gracilibacillus</taxon>
    </lineage>
</organism>
<feature type="transmembrane region" description="Helical" evidence="4">
    <location>
        <begin position="5"/>
        <end position="21"/>
    </location>
</feature>
<dbReference type="Gene3D" id="1.50.10.10">
    <property type="match status" value="1"/>
</dbReference>
<evidence type="ECO:0000256" key="1">
    <source>
        <dbReference type="ARBA" id="ARBA00009209"/>
    </source>
</evidence>